<keyword evidence="1" id="KW-0175">Coiled coil</keyword>
<dbReference type="GO" id="GO:0036503">
    <property type="term" value="P:ERAD pathway"/>
    <property type="evidence" value="ECO:0007669"/>
    <property type="project" value="TreeGrafter"/>
</dbReference>
<dbReference type="GO" id="GO:0005783">
    <property type="term" value="C:endoplasmic reticulum"/>
    <property type="evidence" value="ECO:0007669"/>
    <property type="project" value="TreeGrafter"/>
</dbReference>
<sequence>MSPPFSTCSLETALSLSVGTGQVCDRKPLFIYLHNDASVACHVFCQQVLCSSGLLRFLTDHDFSLWPWDITHTRTRERLIGWLEVKLPNLSRIITSLTVDSYPILAMIVKLSSQLEVLCIVMGTGIVKMWPPIEHFPPLLNVRRSSSNSHFTSSSTTTVQSVKNDANSSSVGTSCGSLKPDVIVAELWQAYTTYLELLEPECAAEREIIARRRVLEEQEAAYEESLRRDQEKPQSLYSIPLFVNYVLKVTCKCYIFIVPYFIHPAPHLHPTKEWERAKAKAEEDKRKQLEEEKRINDEIKATQHRLFMAASLPPEPPTPKTPAAEAFLSTPNGVDGITTLRFRLPPQCSNDPNVKHSTMIRRFAGSDILKHVFMFMESKGYSKSDYKLFTTYPIRDLTLMDENMTLANLDLVPQETLTLELR</sequence>
<keyword evidence="5" id="KW-1185">Reference proteome</keyword>
<evidence type="ECO:0000313" key="5">
    <source>
        <dbReference type="Proteomes" id="UP000279833"/>
    </source>
</evidence>
<protein>
    <submittedName>
        <fullName evidence="6">UBX domain-containing protein</fullName>
    </submittedName>
</protein>
<accession>A0A183JF17</accession>
<feature type="compositionally biased region" description="Low complexity" evidence="2">
    <location>
        <begin position="151"/>
        <end position="161"/>
    </location>
</feature>
<feature type="domain" description="UBX" evidence="3">
    <location>
        <begin position="357"/>
        <end position="419"/>
    </location>
</feature>
<evidence type="ECO:0000259" key="3">
    <source>
        <dbReference type="PROSITE" id="PS50033"/>
    </source>
</evidence>
<dbReference type="Proteomes" id="UP000279833">
    <property type="component" value="Unassembled WGS sequence"/>
</dbReference>
<dbReference type="WBParaSite" id="SCUD_0000128001-mRNA-1">
    <property type="protein sequence ID" value="SCUD_0000128001-mRNA-1"/>
    <property type="gene ID" value="SCUD_0000128001"/>
</dbReference>
<dbReference type="Gene3D" id="3.10.20.90">
    <property type="entry name" value="Phosphatidylinositol 3-kinase Catalytic Subunit, Chain A, domain 1"/>
    <property type="match status" value="1"/>
</dbReference>
<feature type="coiled-coil region" evidence="1">
    <location>
        <begin position="271"/>
        <end position="302"/>
    </location>
</feature>
<dbReference type="CDD" id="cd01771">
    <property type="entry name" value="UBX_UBXN3A"/>
    <property type="match status" value="1"/>
</dbReference>
<dbReference type="SUPFAM" id="SSF52833">
    <property type="entry name" value="Thioredoxin-like"/>
    <property type="match status" value="1"/>
</dbReference>
<dbReference type="InterPro" id="IPR036249">
    <property type="entry name" value="Thioredoxin-like_sf"/>
</dbReference>
<gene>
    <name evidence="4" type="ORF">SCUD_LOCUS1281</name>
</gene>
<dbReference type="PANTHER" id="PTHR23322">
    <property type="entry name" value="FAS-ASSOCIATED PROTEIN"/>
    <property type="match status" value="1"/>
</dbReference>
<organism evidence="6">
    <name type="scientific">Schistosoma curassoni</name>
    <dbReference type="NCBI Taxonomy" id="6186"/>
    <lineage>
        <taxon>Eukaryota</taxon>
        <taxon>Metazoa</taxon>
        <taxon>Spiralia</taxon>
        <taxon>Lophotrochozoa</taxon>
        <taxon>Platyhelminthes</taxon>
        <taxon>Trematoda</taxon>
        <taxon>Digenea</taxon>
        <taxon>Strigeidida</taxon>
        <taxon>Schistosomatoidea</taxon>
        <taxon>Schistosomatidae</taxon>
        <taxon>Schistosoma</taxon>
    </lineage>
</organism>
<dbReference type="Gene3D" id="3.40.30.10">
    <property type="entry name" value="Glutaredoxin"/>
    <property type="match status" value="1"/>
</dbReference>
<dbReference type="InterPro" id="IPR033043">
    <property type="entry name" value="FAF1-like_UBX"/>
</dbReference>
<dbReference type="InterPro" id="IPR001012">
    <property type="entry name" value="UBX_dom"/>
</dbReference>
<dbReference type="STRING" id="6186.A0A183JF17"/>
<evidence type="ECO:0000313" key="6">
    <source>
        <dbReference type="WBParaSite" id="SCUD_0000128001-mRNA-1"/>
    </source>
</evidence>
<dbReference type="SUPFAM" id="SSF54236">
    <property type="entry name" value="Ubiquitin-like"/>
    <property type="match status" value="1"/>
</dbReference>
<evidence type="ECO:0000256" key="2">
    <source>
        <dbReference type="SAM" id="MobiDB-lite"/>
    </source>
</evidence>
<reference evidence="6" key="1">
    <citation type="submission" date="2016-06" db="UniProtKB">
        <authorList>
            <consortium name="WormBaseParasite"/>
        </authorList>
    </citation>
    <scope>IDENTIFICATION</scope>
</reference>
<dbReference type="GO" id="GO:0005634">
    <property type="term" value="C:nucleus"/>
    <property type="evidence" value="ECO:0007669"/>
    <property type="project" value="TreeGrafter"/>
</dbReference>
<feature type="compositionally biased region" description="Polar residues" evidence="2">
    <location>
        <begin position="162"/>
        <end position="173"/>
    </location>
</feature>
<dbReference type="InterPro" id="IPR049483">
    <property type="entry name" value="FAF1_2-like_UAS"/>
</dbReference>
<dbReference type="EMBL" id="UZAK01000998">
    <property type="protein sequence ID" value="VDO66656.1"/>
    <property type="molecule type" value="Genomic_DNA"/>
</dbReference>
<dbReference type="SMART" id="SM00166">
    <property type="entry name" value="UBX"/>
    <property type="match status" value="1"/>
</dbReference>
<dbReference type="PANTHER" id="PTHR23322:SF96">
    <property type="entry name" value="FAS-ASSOCIATED FACTOR 1"/>
    <property type="match status" value="1"/>
</dbReference>
<dbReference type="InterPro" id="IPR029071">
    <property type="entry name" value="Ubiquitin-like_domsf"/>
</dbReference>
<dbReference type="InterPro" id="IPR050730">
    <property type="entry name" value="UBX_domain-protein"/>
</dbReference>
<dbReference type="Pfam" id="PF00789">
    <property type="entry name" value="UBX"/>
    <property type="match status" value="1"/>
</dbReference>
<dbReference type="GO" id="GO:0043130">
    <property type="term" value="F:ubiquitin binding"/>
    <property type="evidence" value="ECO:0007669"/>
    <property type="project" value="TreeGrafter"/>
</dbReference>
<dbReference type="Pfam" id="PF21021">
    <property type="entry name" value="FAF1"/>
    <property type="match status" value="1"/>
</dbReference>
<proteinExistence type="predicted"/>
<dbReference type="InterPro" id="IPR006577">
    <property type="entry name" value="UAS"/>
</dbReference>
<evidence type="ECO:0000313" key="4">
    <source>
        <dbReference type="EMBL" id="VDO66656.1"/>
    </source>
</evidence>
<dbReference type="AlphaFoldDB" id="A0A183JF17"/>
<feature type="region of interest" description="Disordered" evidence="2">
    <location>
        <begin position="151"/>
        <end position="173"/>
    </location>
</feature>
<dbReference type="PROSITE" id="PS50033">
    <property type="entry name" value="UBX"/>
    <property type="match status" value="1"/>
</dbReference>
<name>A0A183JF17_9TREM</name>
<evidence type="ECO:0000256" key="1">
    <source>
        <dbReference type="SAM" id="Coils"/>
    </source>
</evidence>
<dbReference type="SMART" id="SM00594">
    <property type="entry name" value="UAS"/>
    <property type="match status" value="1"/>
</dbReference>
<reference evidence="4 5" key="2">
    <citation type="submission" date="2018-11" db="EMBL/GenBank/DDBJ databases">
        <authorList>
            <consortium name="Pathogen Informatics"/>
        </authorList>
    </citation>
    <scope>NUCLEOTIDE SEQUENCE [LARGE SCALE GENOMIC DNA]</scope>
    <source>
        <strain evidence="4">Dakar</strain>
        <strain evidence="5">Dakar, Senegal</strain>
    </source>
</reference>